<gene>
    <name evidence="1" type="ORF">EDD52_108126</name>
</gene>
<organism evidence="1 2">
    <name type="scientific">Primorskyibacter sedentarius</name>
    <dbReference type="NCBI Taxonomy" id="745311"/>
    <lineage>
        <taxon>Bacteria</taxon>
        <taxon>Pseudomonadati</taxon>
        <taxon>Pseudomonadota</taxon>
        <taxon>Alphaproteobacteria</taxon>
        <taxon>Rhodobacterales</taxon>
        <taxon>Roseobacteraceae</taxon>
        <taxon>Primorskyibacter</taxon>
    </lineage>
</organism>
<name>A0A4V2UNP4_9RHOB</name>
<proteinExistence type="predicted"/>
<sequence length="68" mass="7637">MRPDSRRVHYYNVRSETTCNQRLISAWVMDLTCLLPGLAGVSFDVEGAGRRHAEVSQITQRLGCNRSG</sequence>
<protein>
    <submittedName>
        <fullName evidence="1">Uncharacterized protein</fullName>
    </submittedName>
</protein>
<reference evidence="1 2" key="1">
    <citation type="submission" date="2019-03" db="EMBL/GenBank/DDBJ databases">
        <title>Genomic Encyclopedia of Type Strains, Phase IV (KMG-IV): sequencing the most valuable type-strain genomes for metagenomic binning, comparative biology and taxonomic classification.</title>
        <authorList>
            <person name="Goeker M."/>
        </authorList>
    </citation>
    <scope>NUCLEOTIDE SEQUENCE [LARGE SCALE GENOMIC DNA]</scope>
    <source>
        <strain evidence="1 2">DSM 104836</strain>
    </source>
</reference>
<dbReference type="AlphaFoldDB" id="A0A4V2UNP4"/>
<dbReference type="Proteomes" id="UP000295696">
    <property type="component" value="Unassembled WGS sequence"/>
</dbReference>
<evidence type="ECO:0000313" key="1">
    <source>
        <dbReference type="EMBL" id="TCS62831.1"/>
    </source>
</evidence>
<keyword evidence="2" id="KW-1185">Reference proteome</keyword>
<accession>A0A4V2UNP4</accession>
<dbReference type="EMBL" id="SLZU01000008">
    <property type="protein sequence ID" value="TCS62831.1"/>
    <property type="molecule type" value="Genomic_DNA"/>
</dbReference>
<evidence type="ECO:0000313" key="2">
    <source>
        <dbReference type="Proteomes" id="UP000295696"/>
    </source>
</evidence>
<comment type="caution">
    <text evidence="1">The sequence shown here is derived from an EMBL/GenBank/DDBJ whole genome shotgun (WGS) entry which is preliminary data.</text>
</comment>